<dbReference type="PANTHER" id="PTHR41287">
    <property type="match status" value="1"/>
</dbReference>
<reference evidence="3 4" key="1">
    <citation type="submission" date="2014-11" db="EMBL/GenBank/DDBJ databases">
        <authorList>
            <person name="Aslett M.A."/>
            <person name="De Silva N."/>
        </authorList>
    </citation>
    <scope>NUCLEOTIDE SEQUENCE [LARGE SCALE GENOMIC DNA]</scope>
    <source>
        <strain evidence="3 4">ATCC9714</strain>
    </source>
</reference>
<proteinExistence type="predicted"/>
<dbReference type="PANTHER" id="PTHR41287:SF1">
    <property type="entry name" value="PROTEIN YMFN"/>
    <property type="match status" value="1"/>
</dbReference>
<dbReference type="Gene3D" id="3.40.50.300">
    <property type="entry name" value="P-loop containing nucleotide triphosphate hydrolases"/>
    <property type="match status" value="1"/>
</dbReference>
<keyword evidence="4" id="KW-1185">Reference proteome</keyword>
<dbReference type="Pfam" id="PF20441">
    <property type="entry name" value="TerL_nuclease"/>
    <property type="match status" value="1"/>
</dbReference>
<feature type="domain" description="Terminase large subunit-like ATPase" evidence="1">
    <location>
        <begin position="80"/>
        <end position="254"/>
    </location>
</feature>
<evidence type="ECO:0000313" key="4">
    <source>
        <dbReference type="Proteomes" id="UP000032811"/>
    </source>
</evidence>
<dbReference type="Proteomes" id="UP000032811">
    <property type="component" value="Chromosome 1"/>
</dbReference>
<evidence type="ECO:0000259" key="2">
    <source>
        <dbReference type="Pfam" id="PF20441"/>
    </source>
</evidence>
<dbReference type="InterPro" id="IPR046462">
    <property type="entry name" value="TerL_nuclease"/>
</dbReference>
<accession>A0ABP1XSF1</accession>
<name>A0ABP1XSF1_PARSO</name>
<dbReference type="EMBL" id="LN679998">
    <property type="protein sequence ID" value="CEJ74235.1"/>
    <property type="molecule type" value="Genomic_DNA"/>
</dbReference>
<dbReference type="GeneID" id="97537958"/>
<dbReference type="RefSeq" id="WP_054630883.1">
    <property type="nucleotide sequence ID" value="NZ_CDLK01000004.1"/>
</dbReference>
<evidence type="ECO:0000259" key="1">
    <source>
        <dbReference type="Pfam" id="PF03354"/>
    </source>
</evidence>
<evidence type="ECO:0000313" key="3">
    <source>
        <dbReference type="EMBL" id="CEJ74235.1"/>
    </source>
</evidence>
<protein>
    <recommendedName>
        <fullName evidence="5">Terminase large subunit</fullName>
    </recommendedName>
</protein>
<sequence>MARRKDRVTEYAKKVVSGKVITGDSVKKACERHLKDLKNSKTKDFNYKWDVSKSEEALDLYNDLTILEGDEAQTLKTRGFQNFILGSLEGWVEKRTGYNRFREAYIQIARQNGKSFLSGSKAIKTSNFSTYKMGNIICAASKMDQAKIVWKEIKKFIIADKELEEMFKITESTNEITAGATGTVIKAVGRDTKSMDGFRSILAIPDELHAHRTNQTYKLLLGGQRKVNNALILAITTAGFDLNSFCYEHYQFCKKVLDGVVKKESLFIYIAEMDKEDDIWNYKNWVKSNPLLLLNEDDTINMHEVKKMSEVAIEVKEKGGEDLLDFKTKWLNIWVSYRGGSYLDAECLNDCASDLTISDMEGKECFLGIDLSSGGDLTSIALIFPLEDGTIFIHSHSFMPELRLLEHENSDDAPYRIWVEDELLTLTTGAFGIKTDYKFIINYLKDLLEKYQITVKSCGYDNHNASAFIADLDFLGCDLIDIPQSAKALNDATVDFRLSIKSKQVKYDKNNKLLKWSAINATTTKNSFGEIKVDKNLQENRIDPIDAILDAWKLYFETKESSNIAFVPK</sequence>
<dbReference type="Pfam" id="PF03354">
    <property type="entry name" value="TerL_ATPase"/>
    <property type="match status" value="1"/>
</dbReference>
<gene>
    <name evidence="3" type="ORF">ATCC9714_21231</name>
</gene>
<evidence type="ECO:0008006" key="5">
    <source>
        <dbReference type="Google" id="ProtNLM"/>
    </source>
</evidence>
<dbReference type="InterPro" id="IPR005021">
    <property type="entry name" value="Terminase_largesu-like"/>
</dbReference>
<dbReference type="InterPro" id="IPR027417">
    <property type="entry name" value="P-loop_NTPase"/>
</dbReference>
<dbReference type="InterPro" id="IPR046461">
    <property type="entry name" value="TerL_ATPase"/>
</dbReference>
<organism evidence="3 4">
    <name type="scientific">Paraclostridium sordellii</name>
    <name type="common">Clostridium sordellii</name>
    <dbReference type="NCBI Taxonomy" id="1505"/>
    <lineage>
        <taxon>Bacteria</taxon>
        <taxon>Bacillati</taxon>
        <taxon>Bacillota</taxon>
        <taxon>Clostridia</taxon>
        <taxon>Peptostreptococcales</taxon>
        <taxon>Peptostreptococcaceae</taxon>
        <taxon>Paraclostridium</taxon>
    </lineage>
</organism>
<feature type="domain" description="Terminase large subunit-like endonuclease" evidence="2">
    <location>
        <begin position="262"/>
        <end position="552"/>
    </location>
</feature>